<dbReference type="AlphaFoldDB" id="A0A8H5WYP3"/>
<proteinExistence type="predicted"/>
<gene>
    <name evidence="1" type="ORF">FDENT_9622</name>
</gene>
<dbReference type="EMBL" id="JAAOAK010000300">
    <property type="protein sequence ID" value="KAF5675905.1"/>
    <property type="molecule type" value="Genomic_DNA"/>
</dbReference>
<keyword evidence="2" id="KW-1185">Reference proteome</keyword>
<comment type="caution">
    <text evidence="1">The sequence shown here is derived from an EMBL/GenBank/DDBJ whole genome shotgun (WGS) entry which is preliminary data.</text>
</comment>
<organism evidence="1 2">
    <name type="scientific">Fusarium denticulatum</name>
    <dbReference type="NCBI Taxonomy" id="48507"/>
    <lineage>
        <taxon>Eukaryota</taxon>
        <taxon>Fungi</taxon>
        <taxon>Dikarya</taxon>
        <taxon>Ascomycota</taxon>
        <taxon>Pezizomycotina</taxon>
        <taxon>Sordariomycetes</taxon>
        <taxon>Hypocreomycetidae</taxon>
        <taxon>Hypocreales</taxon>
        <taxon>Nectriaceae</taxon>
        <taxon>Fusarium</taxon>
        <taxon>Fusarium fujikuroi species complex</taxon>
    </lineage>
</organism>
<evidence type="ECO:0000313" key="2">
    <source>
        <dbReference type="Proteomes" id="UP000562682"/>
    </source>
</evidence>
<sequence>MSGTPSGQETPVPFSNLVGTLRFSRPELRPRRRTHDSTWDKLSRNVPKTEADWQTVRRRHDFDSAERIPGTLARLLDPLEESNLHKVVFLAGCSVGMHEASDKAPTYSSLRQFLGTPPPWQYQTTSRISDNMENTKTDSSSLCRSLNLPRRLKAPWSFTSHFYFITCVLTLALGTHLFSEEELQRFASAIRTSRLDSRLPPLPPPITPPIRPIQNFATFDISESLRRKVIKATNQLRGFNPAPPGLASEVDLYAYEWSTVHQAVVDEAMKNLVGVLQNVVSSLIV</sequence>
<dbReference type="Proteomes" id="UP000562682">
    <property type="component" value="Unassembled WGS sequence"/>
</dbReference>
<reference evidence="1 2" key="1">
    <citation type="submission" date="2020-05" db="EMBL/GenBank/DDBJ databases">
        <title>Identification and distribution of gene clusters putatively required for synthesis of sphingolipid metabolism inhibitors in phylogenetically diverse species of the filamentous fungus Fusarium.</title>
        <authorList>
            <person name="Kim H.-S."/>
            <person name="Busman M."/>
            <person name="Brown D.W."/>
            <person name="Divon H."/>
            <person name="Uhlig S."/>
            <person name="Proctor R.H."/>
        </authorList>
    </citation>
    <scope>NUCLEOTIDE SEQUENCE [LARGE SCALE GENOMIC DNA]</scope>
    <source>
        <strain evidence="1 2">NRRL 25311</strain>
    </source>
</reference>
<name>A0A8H5WYP3_9HYPO</name>
<accession>A0A8H5WYP3</accession>
<protein>
    <submittedName>
        <fullName evidence="1">Uncharacterized protein</fullName>
    </submittedName>
</protein>
<evidence type="ECO:0000313" key="1">
    <source>
        <dbReference type="EMBL" id="KAF5675905.1"/>
    </source>
</evidence>